<dbReference type="GO" id="GO:0051231">
    <property type="term" value="P:spindle elongation"/>
    <property type="evidence" value="ECO:0007669"/>
    <property type="project" value="TreeGrafter"/>
</dbReference>
<dbReference type="AlphaFoldDB" id="A0A8T0KJX3"/>
<accession>A0A8T0KJX3</accession>
<dbReference type="GO" id="GO:0007052">
    <property type="term" value="P:mitotic spindle organization"/>
    <property type="evidence" value="ECO:0007669"/>
    <property type="project" value="TreeGrafter"/>
</dbReference>
<evidence type="ECO:0000313" key="3">
    <source>
        <dbReference type="EMBL" id="KAG2400016.1"/>
    </source>
</evidence>
<dbReference type="Proteomes" id="UP000743370">
    <property type="component" value="Unassembled WGS sequence"/>
</dbReference>
<dbReference type="GO" id="GO:0003777">
    <property type="term" value="F:microtubule motor activity"/>
    <property type="evidence" value="ECO:0007669"/>
    <property type="project" value="InterPro"/>
</dbReference>
<reference evidence="3 4" key="1">
    <citation type="submission" date="2020-05" db="EMBL/GenBank/DDBJ databases">
        <title>Vigna angularis (adzuki bean) Var. LongXiaoDou No. 4 denovo assembly.</title>
        <authorList>
            <person name="Xiang H."/>
        </authorList>
    </citation>
    <scope>NUCLEOTIDE SEQUENCE [LARGE SCALE GENOMIC DNA]</scope>
    <source>
        <tissue evidence="3">Leaf</tissue>
    </source>
</reference>
<name>A0A8T0KJX3_PHAAN</name>
<evidence type="ECO:0000256" key="1">
    <source>
        <dbReference type="SAM" id="Coils"/>
    </source>
</evidence>
<dbReference type="GO" id="GO:0005875">
    <property type="term" value="C:microtubule associated complex"/>
    <property type="evidence" value="ECO:0007669"/>
    <property type="project" value="TreeGrafter"/>
</dbReference>
<feature type="coiled-coil region" evidence="1">
    <location>
        <begin position="231"/>
        <end position="287"/>
    </location>
</feature>
<protein>
    <submittedName>
        <fullName evidence="3">Kinesin-like protein</fullName>
    </submittedName>
</protein>
<evidence type="ECO:0000313" key="4">
    <source>
        <dbReference type="Proteomes" id="UP000743370"/>
    </source>
</evidence>
<sequence>MKKTSRRSKQTSPTSSSEPNEKQIYEERIRSLETENKAYQIEIAELRQQQLGSDSSASKNGVEKLKKEYLQKLNLLEDQVSGLKMKLGTRSQFSTHRKKVDESTKQLQFEIQGLKAQKVSFLFVDEFFYEVLLSFLFIPLFALDIKSTCVCVQVQLQCKIKLESVQFRLCKALLEKEILQVLQRKTEEAFAATKILKDVIATRKAISHKSTGARSRNGQLIQDAEEELDVTNKLHKLCSQYESKVEKLELQEEECDSLDKVHDIQDLKEQMNSLDCLLRELQSRKEKIDVKDKKQGDLVLSHLSEETNDKIKMGTPEMSSASENSVKTDRTAGGLCCSCSKKSLCKTSKCKCRSSGGSCGASCGCTRFKCTNRESNQLAGNEPLKSNNTECSVDEDGSVIASECAKLLQSALVQKPASCQDNPVPIKKPLRDIQNSMVRLDDQKQGKKKRGGKPVIQLVTKDPVFSPPEHSSSTETYKIETQENGPTRFDKMAKPDTENNSGQSNEMAVSITDAPGFRRLRNPTR</sequence>
<dbReference type="PANTHER" id="PTHR47969">
    <property type="entry name" value="CHROMOSOME-ASSOCIATED KINESIN KIF4A-RELATED"/>
    <property type="match status" value="1"/>
</dbReference>
<keyword evidence="1" id="KW-0175">Coiled coil</keyword>
<feature type="compositionally biased region" description="Polar residues" evidence="2">
    <location>
        <begin position="498"/>
        <end position="507"/>
    </location>
</feature>
<comment type="caution">
    <text evidence="3">The sequence shown here is derived from an EMBL/GenBank/DDBJ whole genome shotgun (WGS) entry which is preliminary data.</text>
</comment>
<feature type="region of interest" description="Disordered" evidence="2">
    <location>
        <begin position="1"/>
        <end position="25"/>
    </location>
</feature>
<dbReference type="InterPro" id="IPR027640">
    <property type="entry name" value="Kinesin-like_fam"/>
</dbReference>
<gene>
    <name evidence="3" type="ORF">HKW66_Vig0101300</name>
</gene>
<proteinExistence type="predicted"/>
<feature type="compositionally biased region" description="Basic and acidic residues" evidence="2">
    <location>
        <begin position="488"/>
        <end position="497"/>
    </location>
</feature>
<feature type="region of interest" description="Disordered" evidence="2">
    <location>
        <begin position="461"/>
        <end position="525"/>
    </location>
</feature>
<dbReference type="GO" id="GO:0007018">
    <property type="term" value="P:microtubule-based movement"/>
    <property type="evidence" value="ECO:0007669"/>
    <property type="project" value="InterPro"/>
</dbReference>
<dbReference type="Pfam" id="PF25764">
    <property type="entry name" value="KIF21A_4th"/>
    <property type="match status" value="1"/>
</dbReference>
<dbReference type="EMBL" id="JABFOF010000004">
    <property type="protein sequence ID" value="KAG2400016.1"/>
    <property type="molecule type" value="Genomic_DNA"/>
</dbReference>
<evidence type="ECO:0000256" key="2">
    <source>
        <dbReference type="SAM" id="MobiDB-lite"/>
    </source>
</evidence>
<dbReference type="PANTHER" id="PTHR47969:SF6">
    <property type="entry name" value="KINESIN-LIKE PROTEIN KIN-4C"/>
    <property type="match status" value="1"/>
</dbReference>
<organism evidence="3 4">
    <name type="scientific">Phaseolus angularis</name>
    <name type="common">Azuki bean</name>
    <name type="synonym">Vigna angularis</name>
    <dbReference type="NCBI Taxonomy" id="3914"/>
    <lineage>
        <taxon>Eukaryota</taxon>
        <taxon>Viridiplantae</taxon>
        <taxon>Streptophyta</taxon>
        <taxon>Embryophyta</taxon>
        <taxon>Tracheophyta</taxon>
        <taxon>Spermatophyta</taxon>
        <taxon>Magnoliopsida</taxon>
        <taxon>eudicotyledons</taxon>
        <taxon>Gunneridae</taxon>
        <taxon>Pentapetalae</taxon>
        <taxon>rosids</taxon>
        <taxon>fabids</taxon>
        <taxon>Fabales</taxon>
        <taxon>Fabaceae</taxon>
        <taxon>Papilionoideae</taxon>
        <taxon>50 kb inversion clade</taxon>
        <taxon>NPAAA clade</taxon>
        <taxon>indigoferoid/millettioid clade</taxon>
        <taxon>Phaseoleae</taxon>
        <taxon>Vigna</taxon>
    </lineage>
</organism>